<proteinExistence type="predicted"/>
<feature type="compositionally biased region" description="Gly residues" evidence="1">
    <location>
        <begin position="427"/>
        <end position="450"/>
    </location>
</feature>
<protein>
    <submittedName>
        <fullName evidence="2">Uncharacterized protein</fullName>
    </submittedName>
</protein>
<dbReference type="InParanoid" id="A0A0G4EIY1"/>
<evidence type="ECO:0000256" key="1">
    <source>
        <dbReference type="SAM" id="MobiDB-lite"/>
    </source>
</evidence>
<reference evidence="2 3" key="1">
    <citation type="submission" date="2014-11" db="EMBL/GenBank/DDBJ databases">
        <authorList>
            <person name="Zhu J."/>
            <person name="Qi W."/>
            <person name="Song R."/>
        </authorList>
    </citation>
    <scope>NUCLEOTIDE SEQUENCE [LARGE SCALE GENOMIC DNA]</scope>
</reference>
<feature type="region of interest" description="Disordered" evidence="1">
    <location>
        <begin position="23"/>
        <end position="63"/>
    </location>
</feature>
<sequence>MSSCPFPYPSMAAAASSSSAAAAAAHVADLPHPPATSSSDRDRPTASPPPLSSTVISKAAHSEPTRRALLSKITDTNQHVVLQCVKEEIDRLMADKGLKNVITLSADLTSLNLLLDLVYIIQQSGEWAETVPIIRVAKHQGRGGGQLPIELGSADVERVGSRAVCEGRCEALRQLSLIQRHIGIPLERDSNGLERLGGRRLTIRPLLTLPANHPFRNGYDEANPVCEYHGAHFLSVRDAVLCRMGFGGSKVVDQCVTLYNDTARYNRLRQLARQPPPIWGCHTISTIHWATLQAFDRIIVLHGDQPDHTFTAHIYIQSFTPNAEARLFTTERPVDGKEGAALLPQTVRVVHEMMRDAAVVAFGNRLAIALPPAAGDDGSGQGGEQTSGPAVGAAAAASSSAAAAPPAAGAAAGSLSQHNGGDLMGIDSGGGPASSADGQGGGAGGGGSCGGSSRDLLQKIRSMRSVASQLVSDLDVAERMIASQADSTLDGASLAGSLSTILAEMTKQLAEIADHNSQVPISVPLVSDYVSSSSAAPAAAASAPAAGGAGGDGNRGEKGEAAASSASTGDDGGEGEMAADDRRRQRRRGEQTAKAADGGSMMGDE</sequence>
<accession>A0A0G4EIY1</accession>
<feature type="region of interest" description="Disordered" evidence="1">
    <location>
        <begin position="541"/>
        <end position="605"/>
    </location>
</feature>
<name>A0A0G4EIY1_VITBC</name>
<dbReference type="AlphaFoldDB" id="A0A0G4EIY1"/>
<organism evidence="2 3">
    <name type="scientific">Vitrella brassicaformis (strain CCMP3155)</name>
    <dbReference type="NCBI Taxonomy" id="1169540"/>
    <lineage>
        <taxon>Eukaryota</taxon>
        <taxon>Sar</taxon>
        <taxon>Alveolata</taxon>
        <taxon>Colpodellida</taxon>
        <taxon>Vitrellaceae</taxon>
        <taxon>Vitrella</taxon>
    </lineage>
</organism>
<feature type="compositionally biased region" description="Low complexity" evidence="1">
    <location>
        <begin position="411"/>
        <end position="426"/>
    </location>
</feature>
<dbReference type="EMBL" id="CDMY01000241">
    <property type="protein sequence ID" value="CEL95954.1"/>
    <property type="molecule type" value="Genomic_DNA"/>
</dbReference>
<dbReference type="PANTHER" id="PTHR12460:SF38">
    <property type="entry name" value="KINETOPLAST-ASSOCIATED PROTEIN-LIKE PROTEIN"/>
    <property type="match status" value="1"/>
</dbReference>
<keyword evidence="3" id="KW-1185">Reference proteome</keyword>
<feature type="compositionally biased region" description="Basic and acidic residues" evidence="1">
    <location>
        <begin position="579"/>
        <end position="591"/>
    </location>
</feature>
<feature type="region of interest" description="Disordered" evidence="1">
    <location>
        <begin position="411"/>
        <end position="451"/>
    </location>
</feature>
<dbReference type="PANTHER" id="PTHR12460">
    <property type="entry name" value="CYCLIN-DEPENDENT KINASE INHIBITOR-RELATED PROTEIN"/>
    <property type="match status" value="1"/>
</dbReference>
<evidence type="ECO:0000313" key="3">
    <source>
        <dbReference type="Proteomes" id="UP000041254"/>
    </source>
</evidence>
<gene>
    <name evidence="2" type="ORF">Vbra_1692</name>
</gene>
<dbReference type="PhylomeDB" id="A0A0G4EIY1"/>
<dbReference type="VEuPathDB" id="CryptoDB:Vbra_1692"/>
<dbReference type="Proteomes" id="UP000041254">
    <property type="component" value="Unassembled WGS sequence"/>
</dbReference>
<evidence type="ECO:0000313" key="2">
    <source>
        <dbReference type="EMBL" id="CEL95954.1"/>
    </source>
</evidence>